<dbReference type="InterPro" id="IPR037017">
    <property type="entry name" value="Anthrax_toxin_edema_cen_sf"/>
</dbReference>
<evidence type="ECO:0000313" key="2">
    <source>
        <dbReference type="EMBL" id="MDX7999427.1"/>
    </source>
</evidence>
<dbReference type="EMBL" id="VCDP01000032">
    <property type="protein sequence ID" value="MDX7999427.1"/>
    <property type="molecule type" value="Genomic_DNA"/>
</dbReference>
<dbReference type="InterPro" id="IPR035099">
    <property type="entry name" value="Anthrax_toxin_C-terminal"/>
</dbReference>
<sequence length="393" mass="44926">MQRKKPQLTDSQHINKRMYILIRQLRDKIGGFVPQHLIALQHYAKKNNCIIGFRPVEVLAKGLISEGHSTKSLNIKGKSSSWGMQAGHVCLNQFYSKLENTNAATIDKYNTEVQKCINNHHAISVHLVLTRQRINELLQRNIIKKEASSKSMHTYNAAGPSRINYLYQAVPVKSRKNRFQIYCQDKPLYVLAPGANRRPFTADYDLLLVAPHISDFGPKDKFINNDLSQEEFYEKRKYMRGYHKSINTGDSDSLKEKLHPNTLNLCYQSINLKEDHPELGNVSPRIKEIIKDINKIIAKDGIKNVVHHGPDSANPNTDANANYPAILILPKDLGEFKIICAINNANELLKFIQKSKDSGYYIKSNPAWFDNIPRISSSSFLQSYNTIRKNLKR</sequence>
<accession>A0ABU4SL97</accession>
<dbReference type="Gene3D" id="3.90.1760.10">
    <property type="entry name" value="Anthrax toxin, edema factor, central domain"/>
    <property type="match status" value="1"/>
</dbReference>
<dbReference type="Pfam" id="PF03497">
    <property type="entry name" value="Anthrax_toxA"/>
    <property type="match status" value="1"/>
</dbReference>
<reference evidence="3" key="1">
    <citation type="journal article" date="2024" name="Toxins">
        <title>Genome Sequence Analysis of Native Xenorhabdus Strains Isolated from Entomopathogenic Nematodes in Argentina.</title>
        <authorList>
            <person name="Palma L."/>
            <person name="Frizzo L."/>
            <person name="Kaiser S."/>
            <person name="Berry C."/>
            <person name="Caballero P."/>
            <person name="Bode H.B."/>
            <person name="Del Valle E.E."/>
        </authorList>
    </citation>
    <scope>NUCLEOTIDE SEQUENCE [LARGE SCALE GENOMIC DNA]</scope>
    <source>
        <strain evidence="3">Reich</strain>
    </source>
</reference>
<dbReference type="Gene3D" id="3.30.70.1720">
    <property type="match status" value="1"/>
</dbReference>
<dbReference type="InterPro" id="IPR005165">
    <property type="entry name" value="Anthrax_toxin_edema_cen"/>
</dbReference>
<dbReference type="SUPFAM" id="SSF81298">
    <property type="entry name" value="Adenylylcyclase toxin (the edema factor)"/>
    <property type="match status" value="1"/>
</dbReference>
<organism evidence="2 3">
    <name type="scientific">Xenorhabdus littoralis</name>
    <dbReference type="NCBI Taxonomy" id="2582835"/>
    <lineage>
        <taxon>Bacteria</taxon>
        <taxon>Pseudomonadati</taxon>
        <taxon>Pseudomonadota</taxon>
        <taxon>Gammaproteobacteria</taxon>
        <taxon>Enterobacterales</taxon>
        <taxon>Morganellaceae</taxon>
        <taxon>Xenorhabdus</taxon>
    </lineage>
</organism>
<evidence type="ECO:0000259" key="1">
    <source>
        <dbReference type="Pfam" id="PF03497"/>
    </source>
</evidence>
<dbReference type="Proteomes" id="UP001271640">
    <property type="component" value="Unassembled WGS sequence"/>
</dbReference>
<dbReference type="RefSeq" id="WP_319926151.1">
    <property type="nucleotide sequence ID" value="NZ_VCDP01000032.1"/>
</dbReference>
<feature type="domain" description="Anthrax toxin edema factor central" evidence="1">
    <location>
        <begin position="28"/>
        <end position="192"/>
    </location>
</feature>
<protein>
    <recommendedName>
        <fullName evidence="1">Anthrax toxin edema factor central domain-containing protein</fullName>
    </recommendedName>
</protein>
<gene>
    <name evidence="2" type="ORF">FE394_09490</name>
</gene>
<evidence type="ECO:0000313" key="3">
    <source>
        <dbReference type="Proteomes" id="UP001271640"/>
    </source>
</evidence>
<keyword evidence="3" id="KW-1185">Reference proteome</keyword>
<proteinExistence type="predicted"/>
<comment type="caution">
    <text evidence="2">The sequence shown here is derived from an EMBL/GenBank/DDBJ whole genome shotgun (WGS) entry which is preliminary data.</text>
</comment>
<name>A0ABU4SL97_9GAMM</name>